<feature type="chain" id="PRO_5038076940" description="Phylloplanin-like" evidence="2">
    <location>
        <begin position="32"/>
        <end position="170"/>
    </location>
</feature>
<accession>A0A978UDN7</accession>
<evidence type="ECO:0000313" key="3">
    <source>
        <dbReference type="EMBL" id="KAH7512880.1"/>
    </source>
</evidence>
<evidence type="ECO:0000256" key="2">
    <source>
        <dbReference type="SAM" id="SignalP"/>
    </source>
</evidence>
<keyword evidence="1" id="KW-0812">Transmembrane</keyword>
<keyword evidence="1" id="KW-1133">Transmembrane helix</keyword>
<proteinExistence type="predicted"/>
<keyword evidence="1" id="KW-0472">Membrane</keyword>
<dbReference type="InterPro" id="IPR040404">
    <property type="entry name" value="Phylloplanin-like"/>
</dbReference>
<sequence>MARLQTKAKHPSAYLLFLAILVLATATSSSAQILPPFSTLPSVLPNSTIVAQVQALGVLSCTVTGTPIPFVPSPPVVGALVNLSCDGGRTTLAQAVTNTAGFYNVTLNVVQGLLFNTTDCALFVDLPLVNCTVFPPRGVLRTPLGVLTIVPGLLGNILVLIGQIFSVIGV</sequence>
<dbReference type="PANTHER" id="PTHR34458">
    <property type="entry name" value="POLLEN OLE E 1 ALLERGEN AND EXTENSIN FAMILY PROTEIN-RELATED"/>
    <property type="match status" value="1"/>
</dbReference>
<protein>
    <recommendedName>
        <fullName evidence="5">Phylloplanin-like</fullName>
    </recommendedName>
</protein>
<organism evidence="3 4">
    <name type="scientific">Ziziphus jujuba var. spinosa</name>
    <dbReference type="NCBI Taxonomy" id="714518"/>
    <lineage>
        <taxon>Eukaryota</taxon>
        <taxon>Viridiplantae</taxon>
        <taxon>Streptophyta</taxon>
        <taxon>Embryophyta</taxon>
        <taxon>Tracheophyta</taxon>
        <taxon>Spermatophyta</taxon>
        <taxon>Magnoliopsida</taxon>
        <taxon>eudicotyledons</taxon>
        <taxon>Gunneridae</taxon>
        <taxon>Pentapetalae</taxon>
        <taxon>rosids</taxon>
        <taxon>fabids</taxon>
        <taxon>Rosales</taxon>
        <taxon>Rhamnaceae</taxon>
        <taxon>Paliureae</taxon>
        <taxon>Ziziphus</taxon>
    </lineage>
</organism>
<feature type="signal peptide" evidence="2">
    <location>
        <begin position="1"/>
        <end position="31"/>
    </location>
</feature>
<dbReference type="Proteomes" id="UP000813462">
    <property type="component" value="Unassembled WGS sequence"/>
</dbReference>
<dbReference type="AlphaFoldDB" id="A0A978UDN7"/>
<gene>
    <name evidence="3" type="ORF">FEM48_Zijuj12G0137100</name>
</gene>
<name>A0A978UDN7_ZIZJJ</name>
<dbReference type="PANTHER" id="PTHR34458:SF11">
    <property type="entry name" value="MD-2-RELATED LIPID-RECOGNITION DOMAIN-CONTAINING PROTEIN"/>
    <property type="match status" value="1"/>
</dbReference>
<feature type="transmembrane region" description="Helical" evidence="1">
    <location>
        <begin position="144"/>
        <end position="168"/>
    </location>
</feature>
<dbReference type="EMBL" id="JAEACU010000012">
    <property type="protein sequence ID" value="KAH7512880.1"/>
    <property type="molecule type" value="Genomic_DNA"/>
</dbReference>
<dbReference type="OrthoDB" id="1104689at2759"/>
<reference evidence="3" key="1">
    <citation type="journal article" date="2021" name="Front. Plant Sci.">
        <title>Chromosome-Scale Genome Assembly for Chinese Sour Jujube and Insights Into Its Genome Evolution and Domestication Signature.</title>
        <authorList>
            <person name="Shen L.-Y."/>
            <person name="Luo H."/>
            <person name="Wang X.-L."/>
            <person name="Wang X.-M."/>
            <person name="Qiu X.-J."/>
            <person name="Liu H."/>
            <person name="Zhou S.-S."/>
            <person name="Jia K.-H."/>
            <person name="Nie S."/>
            <person name="Bao Y.-T."/>
            <person name="Zhang R.-G."/>
            <person name="Yun Q.-Z."/>
            <person name="Chai Y.-H."/>
            <person name="Lu J.-Y."/>
            <person name="Li Y."/>
            <person name="Zhao S.-W."/>
            <person name="Mao J.-F."/>
            <person name="Jia S.-G."/>
            <person name="Mao Y.-M."/>
        </authorList>
    </citation>
    <scope>NUCLEOTIDE SEQUENCE</scope>
    <source>
        <strain evidence="3">AT0</strain>
        <tissue evidence="3">Leaf</tissue>
    </source>
</reference>
<evidence type="ECO:0000313" key="4">
    <source>
        <dbReference type="Proteomes" id="UP000813462"/>
    </source>
</evidence>
<comment type="caution">
    <text evidence="3">The sequence shown here is derived from an EMBL/GenBank/DDBJ whole genome shotgun (WGS) entry which is preliminary data.</text>
</comment>
<evidence type="ECO:0000256" key="1">
    <source>
        <dbReference type="SAM" id="Phobius"/>
    </source>
</evidence>
<keyword evidence="2" id="KW-0732">Signal</keyword>
<evidence type="ECO:0008006" key="5">
    <source>
        <dbReference type="Google" id="ProtNLM"/>
    </source>
</evidence>